<accession>A0A2U3NE03</accession>
<dbReference type="RefSeq" id="WP_173842193.1">
    <property type="nucleotide sequence ID" value="NZ_LT717701.1"/>
</dbReference>
<feature type="transmembrane region" description="Helical" evidence="1">
    <location>
        <begin position="77"/>
        <end position="95"/>
    </location>
</feature>
<evidence type="ECO:0008006" key="4">
    <source>
        <dbReference type="Google" id="ProtNLM"/>
    </source>
</evidence>
<feature type="transmembrane region" description="Helical" evidence="1">
    <location>
        <begin position="21"/>
        <end position="39"/>
    </location>
</feature>
<dbReference type="EMBL" id="FTRV01000013">
    <property type="protein sequence ID" value="SPM29735.1"/>
    <property type="molecule type" value="Genomic_DNA"/>
</dbReference>
<keyword evidence="1" id="KW-0472">Membrane</keyword>
<keyword evidence="1" id="KW-0812">Transmembrane</keyword>
<keyword evidence="3" id="KW-1185">Reference proteome</keyword>
<feature type="transmembrane region" description="Helical" evidence="1">
    <location>
        <begin position="101"/>
        <end position="123"/>
    </location>
</feature>
<name>A0A2U3NE03_9MYCO</name>
<reference evidence="2 3" key="1">
    <citation type="submission" date="2017-01" db="EMBL/GenBank/DDBJ databases">
        <authorList>
            <consortium name="Urmite Genomes"/>
        </authorList>
    </citation>
    <scope>NUCLEOTIDE SEQUENCE [LARGE SCALE GENOMIC DNA]</scope>
    <source>
        <strain evidence="2 3">AB308</strain>
    </source>
</reference>
<dbReference type="Proteomes" id="UP000241595">
    <property type="component" value="Unassembled WGS sequence"/>
</dbReference>
<sequence>MGNAASTAARPPLLLARGSTALLALLAVTQAILAGNFLGGQYDALMWHAIGARAITIASAAQIAVLAWVWRAGGPRGPFFAGVVQTLLLVAEFATGELHSAAVHVPLGVLLVAGIVQLTATVWRTPLPARPVAADVAVTP</sequence>
<evidence type="ECO:0000313" key="3">
    <source>
        <dbReference type="Proteomes" id="UP000241595"/>
    </source>
</evidence>
<protein>
    <recommendedName>
        <fullName evidence="4">Integral membrane protein</fullName>
    </recommendedName>
</protein>
<evidence type="ECO:0000313" key="2">
    <source>
        <dbReference type="EMBL" id="SPM29735.1"/>
    </source>
</evidence>
<proteinExistence type="predicted"/>
<gene>
    <name evidence="2" type="ORF">MTAB308_3227</name>
</gene>
<keyword evidence="1" id="KW-1133">Transmembrane helix</keyword>
<dbReference type="AlphaFoldDB" id="A0A2U3NE03"/>
<dbReference type="STRING" id="1841859.GCA_900157385_03227"/>
<evidence type="ECO:0000256" key="1">
    <source>
        <dbReference type="SAM" id="Phobius"/>
    </source>
</evidence>
<organism evidence="2 3">
    <name type="scientific">Mycobacterium terramassiliense</name>
    <dbReference type="NCBI Taxonomy" id="1841859"/>
    <lineage>
        <taxon>Bacteria</taxon>
        <taxon>Bacillati</taxon>
        <taxon>Actinomycetota</taxon>
        <taxon>Actinomycetes</taxon>
        <taxon>Mycobacteriales</taxon>
        <taxon>Mycobacteriaceae</taxon>
        <taxon>Mycobacterium</taxon>
    </lineage>
</organism>
<feature type="transmembrane region" description="Helical" evidence="1">
    <location>
        <begin position="45"/>
        <end position="70"/>
    </location>
</feature>